<evidence type="ECO:0000313" key="2">
    <source>
        <dbReference type="Proteomes" id="UP000647339"/>
    </source>
</evidence>
<reference evidence="2" key="1">
    <citation type="journal article" date="2019" name="Int. J. Syst. Evol. Microbiol.">
        <title>The Global Catalogue of Microorganisms (GCM) 10K type strain sequencing project: providing services to taxonomists for standard genome sequencing and annotation.</title>
        <authorList>
            <consortium name="The Broad Institute Genomics Platform"/>
            <consortium name="The Broad Institute Genome Sequencing Center for Infectious Disease"/>
            <person name="Wu L."/>
            <person name="Ma J."/>
        </authorList>
    </citation>
    <scope>NUCLEOTIDE SEQUENCE [LARGE SCALE GENOMIC DNA]</scope>
    <source>
        <strain evidence="2">CGMCC 1.15407</strain>
    </source>
</reference>
<keyword evidence="2" id="KW-1185">Reference proteome</keyword>
<dbReference type="EMBL" id="BMIU01000034">
    <property type="protein sequence ID" value="GGF50406.1"/>
    <property type="molecule type" value="Genomic_DNA"/>
</dbReference>
<organism evidence="1 2">
    <name type="scientific">Echinicola rosea</name>
    <dbReference type="NCBI Taxonomy" id="1807691"/>
    <lineage>
        <taxon>Bacteria</taxon>
        <taxon>Pseudomonadati</taxon>
        <taxon>Bacteroidota</taxon>
        <taxon>Cytophagia</taxon>
        <taxon>Cytophagales</taxon>
        <taxon>Cyclobacteriaceae</taxon>
        <taxon>Echinicola</taxon>
    </lineage>
</organism>
<evidence type="ECO:0000313" key="1">
    <source>
        <dbReference type="EMBL" id="GGF50406.1"/>
    </source>
</evidence>
<protein>
    <submittedName>
        <fullName evidence="1">Uncharacterized protein</fullName>
    </submittedName>
</protein>
<proteinExistence type="predicted"/>
<comment type="caution">
    <text evidence="1">The sequence shown here is derived from an EMBL/GenBank/DDBJ whole genome shotgun (WGS) entry which is preliminary data.</text>
</comment>
<dbReference type="Proteomes" id="UP000647339">
    <property type="component" value="Unassembled WGS sequence"/>
</dbReference>
<gene>
    <name evidence="1" type="ORF">GCM10011339_43720</name>
</gene>
<accession>A0ABQ1VBP1</accession>
<name>A0ABQ1VBP1_9BACT</name>
<sequence>MAIQVTKRGEINHRFGYKSAIQVRLKYLKNNINVKYILKNVFFTDFVWFSSRGKATCHIRF</sequence>